<dbReference type="RefSeq" id="WP_002983160.1">
    <property type="nucleotide sequence ID" value="NZ_CP068486.1"/>
</dbReference>
<dbReference type="Proteomes" id="UP000279227">
    <property type="component" value="Chromosome"/>
</dbReference>
<gene>
    <name evidence="2" type="ORF">NCTC11432_03768</name>
</gene>
<feature type="signal peptide" evidence="1">
    <location>
        <begin position="1"/>
        <end position="20"/>
    </location>
</feature>
<organism evidence="2 3">
    <name type="scientific">Chryseobacterium gleum</name>
    <name type="common">Flavobacterium gleum</name>
    <dbReference type="NCBI Taxonomy" id="250"/>
    <lineage>
        <taxon>Bacteria</taxon>
        <taxon>Pseudomonadati</taxon>
        <taxon>Bacteroidota</taxon>
        <taxon>Flavobacteriia</taxon>
        <taxon>Flavobacteriales</taxon>
        <taxon>Weeksellaceae</taxon>
        <taxon>Chryseobacterium group</taxon>
        <taxon>Chryseobacterium</taxon>
    </lineage>
</organism>
<sequence length="95" mass="10935">MKIIRAILLILIAGAGVASCSEEHLSEEELKTARENIEKNYNNPKSIYSWGNISPWKDHWNNTFYPKAFSPDQIGKSMIAEEKQNLENHFSEKIK</sequence>
<keyword evidence="1" id="KW-0732">Signal</keyword>
<dbReference type="STRING" id="525257.HMPREF0204_10724"/>
<evidence type="ECO:0000313" key="3">
    <source>
        <dbReference type="Proteomes" id="UP000279227"/>
    </source>
</evidence>
<dbReference type="GeneID" id="93019177"/>
<dbReference type="EMBL" id="LR134289">
    <property type="protein sequence ID" value="VEE10187.1"/>
    <property type="molecule type" value="Genomic_DNA"/>
</dbReference>
<reference evidence="2 3" key="1">
    <citation type="submission" date="2018-12" db="EMBL/GenBank/DDBJ databases">
        <authorList>
            <consortium name="Pathogen Informatics"/>
        </authorList>
    </citation>
    <scope>NUCLEOTIDE SEQUENCE [LARGE SCALE GENOMIC DNA]</scope>
    <source>
        <strain evidence="2 3">NCTC11432</strain>
    </source>
</reference>
<name>A0A3S4PGX1_CHRGE</name>
<evidence type="ECO:0000313" key="2">
    <source>
        <dbReference type="EMBL" id="VEE10187.1"/>
    </source>
</evidence>
<proteinExistence type="predicted"/>
<feature type="chain" id="PRO_5018760205" evidence="1">
    <location>
        <begin position="21"/>
        <end position="95"/>
    </location>
</feature>
<dbReference type="KEGG" id="cgle:NCTC11432_03768"/>
<dbReference type="PROSITE" id="PS51257">
    <property type="entry name" value="PROKAR_LIPOPROTEIN"/>
    <property type="match status" value="1"/>
</dbReference>
<dbReference type="AlphaFoldDB" id="A0A3S4PGX1"/>
<dbReference type="OrthoDB" id="1262082at2"/>
<protein>
    <submittedName>
        <fullName evidence="2">Uncharacterized protein</fullName>
    </submittedName>
</protein>
<evidence type="ECO:0000256" key="1">
    <source>
        <dbReference type="SAM" id="SignalP"/>
    </source>
</evidence>
<accession>A0A3S4PGX1</accession>